<gene>
    <name evidence="2" type="primary">LOC114241859</name>
</gene>
<dbReference type="InterPro" id="IPR053227">
    <property type="entry name" value="TRPL-trafficking_regulator"/>
</dbReference>
<dbReference type="PANTHER" id="PTHR34932:SF1">
    <property type="entry name" value="TRPL TRANSLOCATION DEFECT PROTEIN 14"/>
    <property type="match status" value="1"/>
</dbReference>
<dbReference type="OrthoDB" id="6375174at2759"/>
<accession>A0A6J2JGK7</accession>
<dbReference type="PANTHER" id="PTHR34932">
    <property type="entry name" value="TRPL TRANSLOCATION DEFECT PROTEIN 14"/>
    <property type="match status" value="1"/>
</dbReference>
<proteinExistence type="predicted"/>
<dbReference type="GO" id="GO:0005525">
    <property type="term" value="F:GTP binding"/>
    <property type="evidence" value="ECO:0007669"/>
    <property type="project" value="TreeGrafter"/>
</dbReference>
<dbReference type="GeneID" id="114241859"/>
<dbReference type="KEGG" id="bman:114241859"/>
<dbReference type="GO" id="GO:0045494">
    <property type="term" value="P:photoreceptor cell maintenance"/>
    <property type="evidence" value="ECO:0007669"/>
    <property type="project" value="TreeGrafter"/>
</dbReference>
<dbReference type="AlphaFoldDB" id="A0A6J2JGK7"/>
<dbReference type="GO" id="GO:0035091">
    <property type="term" value="F:phosphatidylinositol binding"/>
    <property type="evidence" value="ECO:0007669"/>
    <property type="project" value="TreeGrafter"/>
</dbReference>
<keyword evidence="1" id="KW-1185">Reference proteome</keyword>
<protein>
    <submittedName>
        <fullName evidence="2">TRPL translocation defect protein 14-like</fullName>
    </submittedName>
</protein>
<dbReference type="GO" id="GO:0070300">
    <property type="term" value="F:phosphatidic acid binding"/>
    <property type="evidence" value="ECO:0007669"/>
    <property type="project" value="TreeGrafter"/>
</dbReference>
<name>A0A6J2JGK7_BOMMA</name>
<evidence type="ECO:0000313" key="2">
    <source>
        <dbReference type="RefSeq" id="XP_028028631.1"/>
    </source>
</evidence>
<evidence type="ECO:0000313" key="1">
    <source>
        <dbReference type="Proteomes" id="UP000504629"/>
    </source>
</evidence>
<sequence>MRLLKMANQSQKIVYKLVLTGGPCGGKTTGQSRLSTFFENLGWKVFRVPETATVLLSGGIKFADLSSEEALPGSPPVASGLNSVTRFVKPGICGFVDVDD</sequence>
<organism evidence="1 2">
    <name type="scientific">Bombyx mandarina</name>
    <name type="common">Wild silk moth</name>
    <name type="synonym">Wild silkworm</name>
    <dbReference type="NCBI Taxonomy" id="7092"/>
    <lineage>
        <taxon>Eukaryota</taxon>
        <taxon>Metazoa</taxon>
        <taxon>Ecdysozoa</taxon>
        <taxon>Arthropoda</taxon>
        <taxon>Hexapoda</taxon>
        <taxon>Insecta</taxon>
        <taxon>Pterygota</taxon>
        <taxon>Neoptera</taxon>
        <taxon>Endopterygota</taxon>
        <taxon>Lepidoptera</taxon>
        <taxon>Glossata</taxon>
        <taxon>Ditrysia</taxon>
        <taxon>Bombycoidea</taxon>
        <taxon>Bombycidae</taxon>
        <taxon>Bombycinae</taxon>
        <taxon>Bombyx</taxon>
    </lineage>
</organism>
<reference evidence="2" key="1">
    <citation type="submission" date="2025-08" db="UniProtKB">
        <authorList>
            <consortium name="RefSeq"/>
        </authorList>
    </citation>
    <scope>IDENTIFICATION</scope>
    <source>
        <tissue evidence="2">Silk gland</tissue>
    </source>
</reference>
<dbReference type="Proteomes" id="UP000504629">
    <property type="component" value="Unplaced"/>
</dbReference>
<dbReference type="RefSeq" id="XP_028028631.1">
    <property type="nucleotide sequence ID" value="XM_028172830.1"/>
</dbReference>